<dbReference type="Proteomes" id="UP000501451">
    <property type="component" value="Chromosome"/>
</dbReference>
<dbReference type="PROSITE" id="PS51257">
    <property type="entry name" value="PROKAR_LIPOPROTEIN"/>
    <property type="match status" value="1"/>
</dbReference>
<protein>
    <submittedName>
        <fullName evidence="1">Uncharacterized protein</fullName>
    </submittedName>
</protein>
<evidence type="ECO:0000313" key="2">
    <source>
        <dbReference type="Proteomes" id="UP000501451"/>
    </source>
</evidence>
<reference evidence="1 2" key="1">
    <citation type="journal article" date="2017" name="Int. J. Syst. Evol. Microbiol.">
        <title>Jeotgalibaca porci sp. nov. and Jeotgalibaca arthritidis sp. nov., isolated from pigs, and emended description of the genus Jeotgalibaca.</title>
        <authorList>
            <person name="Zamora L."/>
            <person name="Perez-Sancho M."/>
            <person name="Dominguez L."/>
            <person name="Fernandez-Garayzabal J.F."/>
            <person name="Vela A.I."/>
        </authorList>
    </citation>
    <scope>NUCLEOTIDE SEQUENCE [LARGE SCALE GENOMIC DNA]</scope>
    <source>
        <strain evidence="1 2">CECT 9157</strain>
    </source>
</reference>
<dbReference type="AlphaFoldDB" id="A0A6G7K9B4"/>
<sequence>MKKWRITIMTGMTFLLTACGGFNPETALNDSREQLNTFFTSHEDKEIVADYTQESVLTFLEGDLSEYFSDNFKEEISGLVEKIPFEETTLDPIPNKIDFLDDSNNQILWTKYVIDDYEIDSDNKQVIFEVSSEEFGMHSNDLKITMYQDNGNWKIFSISE</sequence>
<keyword evidence="2" id="KW-1185">Reference proteome</keyword>
<evidence type="ECO:0000313" key="1">
    <source>
        <dbReference type="EMBL" id="QII81853.1"/>
    </source>
</evidence>
<dbReference type="EMBL" id="CP049740">
    <property type="protein sequence ID" value="QII81853.1"/>
    <property type="molecule type" value="Genomic_DNA"/>
</dbReference>
<proteinExistence type="predicted"/>
<gene>
    <name evidence="1" type="ORF">G7057_04785</name>
</gene>
<organism evidence="1 2">
    <name type="scientific">Jeotgalibaca arthritidis</name>
    <dbReference type="NCBI Taxonomy" id="1868794"/>
    <lineage>
        <taxon>Bacteria</taxon>
        <taxon>Bacillati</taxon>
        <taxon>Bacillota</taxon>
        <taxon>Bacilli</taxon>
        <taxon>Lactobacillales</taxon>
        <taxon>Carnobacteriaceae</taxon>
        <taxon>Jeotgalibaca</taxon>
    </lineage>
</organism>
<accession>A0A6G7K9B4</accession>
<dbReference type="KEGG" id="jar:G7057_04785"/>
<name>A0A6G7K9B4_9LACT</name>
<dbReference type="RefSeq" id="WP_166161735.1">
    <property type="nucleotide sequence ID" value="NZ_CP049740.1"/>
</dbReference>